<evidence type="ECO:0000256" key="1">
    <source>
        <dbReference type="ARBA" id="ARBA00004202"/>
    </source>
</evidence>
<evidence type="ECO:0000313" key="10">
    <source>
        <dbReference type="Proteomes" id="UP001287059"/>
    </source>
</evidence>
<keyword evidence="7" id="KW-0472">Membrane</keyword>
<keyword evidence="4" id="KW-1003">Cell membrane</keyword>
<dbReference type="Pfam" id="PF00005">
    <property type="entry name" value="ABC_tran"/>
    <property type="match status" value="1"/>
</dbReference>
<dbReference type="InterPro" id="IPR030679">
    <property type="entry name" value="ABC_ATPase_HisP-typ"/>
</dbReference>
<comment type="similarity">
    <text evidence="2">Belongs to the ABC transporter superfamily.</text>
</comment>
<reference evidence="9 10" key="1">
    <citation type="submission" date="2023-08" db="EMBL/GenBank/DDBJ databases">
        <title>Implementing the SeqCode for naming new Mesorhizobium species isolated from Vachellia karroo root nodules.</title>
        <authorList>
            <person name="Van Lill M."/>
        </authorList>
    </citation>
    <scope>NUCLEOTIDE SEQUENCE [LARGE SCALE GENOMIC DNA]</scope>
    <source>
        <strain evidence="9 10">VK24D</strain>
    </source>
</reference>
<dbReference type="CDD" id="cd03262">
    <property type="entry name" value="ABC_HisP_GlnQ"/>
    <property type="match status" value="1"/>
</dbReference>
<evidence type="ECO:0000313" key="9">
    <source>
        <dbReference type="EMBL" id="MDX8480536.1"/>
    </source>
</evidence>
<protein>
    <submittedName>
        <fullName evidence="9">ATP-binding cassette domain-containing protein</fullName>
    </submittedName>
</protein>
<dbReference type="GO" id="GO:0005524">
    <property type="term" value="F:ATP binding"/>
    <property type="evidence" value="ECO:0007669"/>
    <property type="project" value="UniProtKB-KW"/>
</dbReference>
<dbReference type="PANTHER" id="PTHR43166">
    <property type="entry name" value="AMINO ACID IMPORT ATP-BINDING PROTEIN"/>
    <property type="match status" value="1"/>
</dbReference>
<evidence type="ECO:0000256" key="5">
    <source>
        <dbReference type="ARBA" id="ARBA00022741"/>
    </source>
</evidence>
<dbReference type="SUPFAM" id="SSF52540">
    <property type="entry name" value="P-loop containing nucleoside triphosphate hydrolases"/>
    <property type="match status" value="1"/>
</dbReference>
<dbReference type="Gene3D" id="3.40.50.300">
    <property type="entry name" value="P-loop containing nucleotide triphosphate hydrolases"/>
    <property type="match status" value="1"/>
</dbReference>
<evidence type="ECO:0000256" key="3">
    <source>
        <dbReference type="ARBA" id="ARBA00022448"/>
    </source>
</evidence>
<evidence type="ECO:0000256" key="6">
    <source>
        <dbReference type="ARBA" id="ARBA00022840"/>
    </source>
</evidence>
<evidence type="ECO:0000259" key="8">
    <source>
        <dbReference type="PROSITE" id="PS50893"/>
    </source>
</evidence>
<dbReference type="PROSITE" id="PS50893">
    <property type="entry name" value="ABC_TRANSPORTER_2"/>
    <property type="match status" value="1"/>
</dbReference>
<evidence type="ECO:0000256" key="7">
    <source>
        <dbReference type="ARBA" id="ARBA00023136"/>
    </source>
</evidence>
<comment type="caution">
    <text evidence="9">The sequence shown here is derived from an EMBL/GenBank/DDBJ whole genome shotgun (WGS) entry which is preliminary data.</text>
</comment>
<gene>
    <name evidence="9" type="ORF">RFN28_19015</name>
</gene>
<dbReference type="InterPro" id="IPR003439">
    <property type="entry name" value="ABC_transporter-like_ATP-bd"/>
</dbReference>
<dbReference type="InterPro" id="IPR003593">
    <property type="entry name" value="AAA+_ATPase"/>
</dbReference>
<keyword evidence="5" id="KW-0547">Nucleotide-binding</keyword>
<dbReference type="PIRSF" id="PIRSF039085">
    <property type="entry name" value="ABC_ATPase_HisP"/>
    <property type="match status" value="1"/>
</dbReference>
<dbReference type="EMBL" id="JAVIIW010000022">
    <property type="protein sequence ID" value="MDX8480536.1"/>
    <property type="molecule type" value="Genomic_DNA"/>
</dbReference>
<comment type="subcellular location">
    <subcellularLocation>
        <location evidence="1">Cell membrane</location>
        <topology evidence="1">Peripheral membrane protein</topology>
    </subcellularLocation>
</comment>
<evidence type="ECO:0000256" key="4">
    <source>
        <dbReference type="ARBA" id="ARBA00022475"/>
    </source>
</evidence>
<proteinExistence type="inferred from homology"/>
<dbReference type="Proteomes" id="UP001287059">
    <property type="component" value="Unassembled WGS sequence"/>
</dbReference>
<keyword evidence="10" id="KW-1185">Reference proteome</keyword>
<dbReference type="PROSITE" id="PS00211">
    <property type="entry name" value="ABC_TRANSPORTER_1"/>
    <property type="match status" value="1"/>
</dbReference>
<keyword evidence="3" id="KW-0813">Transport</keyword>
<evidence type="ECO:0000256" key="2">
    <source>
        <dbReference type="ARBA" id="ARBA00005417"/>
    </source>
</evidence>
<dbReference type="InterPro" id="IPR050086">
    <property type="entry name" value="MetN_ABC_transporter-like"/>
</dbReference>
<feature type="domain" description="ABC transporter" evidence="8">
    <location>
        <begin position="22"/>
        <end position="267"/>
    </location>
</feature>
<sequence>MPANLSAASKAASSPDDDKAAISVKDMRKCFGDHEVLKGISLEAHKGDVISILGSSGSGKSTFLRCINLLEIPDSGEVRVDGELIRMKQGRDGRQMPADMRQVERMRANLAMVFQSFNLWSHMTVLENLVAAPTHVLKRPRAECLEQAEALLKRVGIWERRNYYPPHMSGGQQQRAAIARALAMNPKVMLFDEPTSALDPELVGEVLRVMRSLAEEGRTMLVVTHEMGFARDVSSQVMFLHKGEVDSLGEPKEMFARPPTQQFKQFIANFNK</sequence>
<dbReference type="InterPro" id="IPR027417">
    <property type="entry name" value="P-loop_NTPase"/>
</dbReference>
<dbReference type="RefSeq" id="WP_320288858.1">
    <property type="nucleotide sequence ID" value="NZ_JAVIIW010000022.1"/>
</dbReference>
<accession>A0ABU4Y0R9</accession>
<organism evidence="9 10">
    <name type="scientific">Mesorhizobium album</name>
    <dbReference type="NCBI Taxonomy" id="3072314"/>
    <lineage>
        <taxon>Bacteria</taxon>
        <taxon>Pseudomonadati</taxon>
        <taxon>Pseudomonadota</taxon>
        <taxon>Alphaproteobacteria</taxon>
        <taxon>Hyphomicrobiales</taxon>
        <taxon>Phyllobacteriaceae</taxon>
        <taxon>Mesorhizobium</taxon>
    </lineage>
</organism>
<name>A0ABU4Y0R9_9HYPH</name>
<keyword evidence="6 9" id="KW-0067">ATP-binding</keyword>
<dbReference type="SMART" id="SM00382">
    <property type="entry name" value="AAA"/>
    <property type="match status" value="1"/>
</dbReference>
<dbReference type="InterPro" id="IPR017871">
    <property type="entry name" value="ABC_transporter-like_CS"/>
</dbReference>
<dbReference type="PANTHER" id="PTHR43166:SF35">
    <property type="entry name" value="L-CYSTINE IMPORT ATP-BINDING PROTEIN TCYN"/>
    <property type="match status" value="1"/>
</dbReference>